<dbReference type="Gene3D" id="3.30.70.270">
    <property type="match status" value="1"/>
</dbReference>
<feature type="domain" description="PAS" evidence="1">
    <location>
        <begin position="175"/>
        <end position="212"/>
    </location>
</feature>
<dbReference type="Pfam" id="PF00990">
    <property type="entry name" value="GGDEF"/>
    <property type="match status" value="1"/>
</dbReference>
<dbReference type="InterPro" id="IPR013767">
    <property type="entry name" value="PAS_fold"/>
</dbReference>
<protein>
    <submittedName>
        <fullName evidence="5">EAL domain-containing protein</fullName>
    </submittedName>
</protein>
<feature type="domain" description="GGDEF" evidence="4">
    <location>
        <begin position="458"/>
        <end position="591"/>
    </location>
</feature>
<dbReference type="InterPro" id="IPR052155">
    <property type="entry name" value="Biofilm_reg_signaling"/>
</dbReference>
<evidence type="ECO:0000259" key="1">
    <source>
        <dbReference type="PROSITE" id="PS50112"/>
    </source>
</evidence>
<dbReference type="Gene3D" id="2.10.70.100">
    <property type="match status" value="1"/>
</dbReference>
<feature type="domain" description="PAS" evidence="1">
    <location>
        <begin position="59"/>
        <end position="112"/>
    </location>
</feature>
<dbReference type="Proteomes" id="UP000306631">
    <property type="component" value="Unassembled WGS sequence"/>
</dbReference>
<dbReference type="InterPro" id="IPR000160">
    <property type="entry name" value="GGDEF_dom"/>
</dbReference>
<dbReference type="SMART" id="SM00086">
    <property type="entry name" value="PAC"/>
    <property type="match status" value="3"/>
</dbReference>
<dbReference type="NCBIfam" id="TIGR00229">
    <property type="entry name" value="sensory_box"/>
    <property type="match status" value="3"/>
</dbReference>
<dbReference type="CDD" id="cd01949">
    <property type="entry name" value="GGDEF"/>
    <property type="match status" value="1"/>
</dbReference>
<dbReference type="PANTHER" id="PTHR44757:SF2">
    <property type="entry name" value="BIOFILM ARCHITECTURE MAINTENANCE PROTEIN MBAA"/>
    <property type="match status" value="1"/>
</dbReference>
<dbReference type="InterPro" id="IPR000700">
    <property type="entry name" value="PAS-assoc_C"/>
</dbReference>
<name>A0A4V3RJB5_STEMA</name>
<evidence type="ECO:0000313" key="6">
    <source>
        <dbReference type="Proteomes" id="UP000306631"/>
    </source>
</evidence>
<dbReference type="CDD" id="cd00130">
    <property type="entry name" value="PAS"/>
    <property type="match status" value="3"/>
</dbReference>
<feature type="domain" description="EAL" evidence="3">
    <location>
        <begin position="600"/>
        <end position="854"/>
    </location>
</feature>
<organism evidence="5 6">
    <name type="scientific">Stenotrophomonas maltophilia</name>
    <name type="common">Pseudomonas maltophilia</name>
    <name type="synonym">Xanthomonas maltophilia</name>
    <dbReference type="NCBI Taxonomy" id="40324"/>
    <lineage>
        <taxon>Bacteria</taxon>
        <taxon>Pseudomonadati</taxon>
        <taxon>Pseudomonadota</taxon>
        <taxon>Gammaproteobacteria</taxon>
        <taxon>Lysobacterales</taxon>
        <taxon>Lysobacteraceae</taxon>
        <taxon>Stenotrophomonas</taxon>
        <taxon>Stenotrophomonas maltophilia group</taxon>
    </lineage>
</organism>
<dbReference type="Pfam" id="PF00563">
    <property type="entry name" value="EAL"/>
    <property type="match status" value="1"/>
</dbReference>
<dbReference type="PANTHER" id="PTHR44757">
    <property type="entry name" value="DIGUANYLATE CYCLASE DGCP"/>
    <property type="match status" value="1"/>
</dbReference>
<dbReference type="SUPFAM" id="SSF55785">
    <property type="entry name" value="PYP-like sensor domain (PAS domain)"/>
    <property type="match status" value="3"/>
</dbReference>
<dbReference type="InterPro" id="IPR001633">
    <property type="entry name" value="EAL_dom"/>
</dbReference>
<dbReference type="GO" id="GO:0006355">
    <property type="term" value="P:regulation of DNA-templated transcription"/>
    <property type="evidence" value="ECO:0007669"/>
    <property type="project" value="InterPro"/>
</dbReference>
<evidence type="ECO:0000259" key="2">
    <source>
        <dbReference type="PROSITE" id="PS50113"/>
    </source>
</evidence>
<feature type="domain" description="PAC" evidence="2">
    <location>
        <begin position="377"/>
        <end position="428"/>
    </location>
</feature>
<dbReference type="PROSITE" id="PS50883">
    <property type="entry name" value="EAL"/>
    <property type="match status" value="1"/>
</dbReference>
<dbReference type="NCBIfam" id="TIGR00254">
    <property type="entry name" value="GGDEF"/>
    <property type="match status" value="1"/>
</dbReference>
<proteinExistence type="predicted"/>
<evidence type="ECO:0000259" key="4">
    <source>
        <dbReference type="PROSITE" id="PS50887"/>
    </source>
</evidence>
<dbReference type="PROSITE" id="PS50112">
    <property type="entry name" value="PAS"/>
    <property type="match status" value="2"/>
</dbReference>
<dbReference type="InterPro" id="IPR029787">
    <property type="entry name" value="Nucleotide_cyclase"/>
</dbReference>
<dbReference type="PROSITE" id="PS50887">
    <property type="entry name" value="GGDEF"/>
    <property type="match status" value="1"/>
</dbReference>
<dbReference type="SUPFAM" id="SSF55073">
    <property type="entry name" value="Nucleotide cyclase"/>
    <property type="match status" value="1"/>
</dbReference>
<dbReference type="SUPFAM" id="SSF141868">
    <property type="entry name" value="EAL domain-like"/>
    <property type="match status" value="1"/>
</dbReference>
<dbReference type="SMART" id="SM00267">
    <property type="entry name" value="GGDEF"/>
    <property type="match status" value="1"/>
</dbReference>
<dbReference type="SMART" id="SM00052">
    <property type="entry name" value="EAL"/>
    <property type="match status" value="1"/>
</dbReference>
<dbReference type="PROSITE" id="PS50113">
    <property type="entry name" value="PAC"/>
    <property type="match status" value="1"/>
</dbReference>
<accession>A0A4V3RJB5</accession>
<reference evidence="5 6" key="1">
    <citation type="submission" date="2019-04" db="EMBL/GenBank/DDBJ databases">
        <title>Microbes associate with the intestines of laboratory mice.</title>
        <authorList>
            <person name="Navarre W."/>
            <person name="Wong E."/>
            <person name="Huang K."/>
            <person name="Tropini C."/>
            <person name="Ng K."/>
            <person name="Yu B."/>
        </authorList>
    </citation>
    <scope>NUCLEOTIDE SEQUENCE [LARGE SCALE GENOMIC DNA]</scope>
    <source>
        <strain evidence="5 6">NM62_B4-13</strain>
    </source>
</reference>
<evidence type="ECO:0000259" key="3">
    <source>
        <dbReference type="PROSITE" id="PS50883"/>
    </source>
</evidence>
<dbReference type="Gene3D" id="3.30.450.20">
    <property type="entry name" value="PAS domain"/>
    <property type="match status" value="3"/>
</dbReference>
<dbReference type="InterPro" id="IPR035965">
    <property type="entry name" value="PAS-like_dom_sf"/>
</dbReference>
<dbReference type="InterPro" id="IPR000014">
    <property type="entry name" value="PAS"/>
</dbReference>
<dbReference type="Gene3D" id="3.20.20.450">
    <property type="entry name" value="EAL domain"/>
    <property type="match status" value="1"/>
</dbReference>
<dbReference type="InterPro" id="IPR001610">
    <property type="entry name" value="PAC"/>
</dbReference>
<dbReference type="OrthoDB" id="197861at2"/>
<dbReference type="CDD" id="cd01948">
    <property type="entry name" value="EAL"/>
    <property type="match status" value="1"/>
</dbReference>
<dbReference type="InterPro" id="IPR035919">
    <property type="entry name" value="EAL_sf"/>
</dbReference>
<dbReference type="SMART" id="SM00091">
    <property type="entry name" value="PAS"/>
    <property type="match status" value="3"/>
</dbReference>
<dbReference type="EMBL" id="SRYW01000004">
    <property type="protein sequence ID" value="TGY35320.1"/>
    <property type="molecule type" value="Genomic_DNA"/>
</dbReference>
<comment type="caution">
    <text evidence="5">The sequence shown here is derived from an EMBL/GenBank/DDBJ whole genome shotgun (WGS) entry which is preliminary data.</text>
</comment>
<dbReference type="Pfam" id="PF13188">
    <property type="entry name" value="PAS_8"/>
    <property type="match status" value="1"/>
</dbReference>
<dbReference type="RefSeq" id="WP_136003999.1">
    <property type="nucleotide sequence ID" value="NZ_SRYW01000004.1"/>
</dbReference>
<dbReference type="AlphaFoldDB" id="A0A4V3RJB5"/>
<sequence length="869" mass="96828">MTRRSPRKDAAVGDHLTAHVDALAALDRALAQAPPDALRQLLEVAQAALQEAMDERQLALRRYAALFDAVPDPVSILSEAGVVLDLNRAGVRAYGRRREDIIGQPIELLNPDLPSDHLDPVWEALHRGETYVIEVTNMRGDGSRFPVEVHSAGFEHQGEHCIVAVARDLSSRWQAESRYRLLMESIDKGVILFDRQLRVVSANPAAHRILGIPGNGNSLQAMLCPEDWISVDEHGHPLTREQWPAAVSLRTGRIIRSTIVGLYHRPRGRMIWISTTNVPVYGNGRDSPDHVFGLFSDITELKRNNTLFDRAQSLAHIGGWEWDRGLQRLYLTDEATRILGQEPPLQDMAQLLDCLRLNDRSLLQQALLDVIDKQAPFELELQGQRSDGHTFWVRMIGEAEAGDVNAARIAGTVQDITARKQAEETLRIQARTDPLTGIMNRDAVLNDLAARMSNPTHCRVAVLYIDLDRFKTVNDLLGHNAGDELLIDATRRIATAIGTEGLVARFGGDEFLVICDTRDQHDQPERLADAITQAFSTPFRFGSDEFAVTASIGIARAPQDGLRPQQLIQNADIAMYDCKRRTRNGWQVFSPELAQRQHDRLQIESRLHRALDDDEFHLVYQPQVDLRSGQLVAAEALIRWRNTQLGELRPDIFIGHAESTGDIVRIGLWVLREACRQVRQWQDDGLGIVRVAVNVSYRQFVGEDLARNVRQVLDEFGLPGSALELEFTERVLIEDAPDTLQTFARLREMGVLLTIDDFGEGYSALNYLRRLPIHGLKLSQLFVEGVPGNRSDVAVCEAVCGIARSLGLGLVAEGIESEQQRHFLQALGVSVGQGFLFAPGLPPDEFARRLAARAAPAVAVHNGETGRIR</sequence>
<dbReference type="Pfam" id="PF13426">
    <property type="entry name" value="PAS_9"/>
    <property type="match status" value="1"/>
</dbReference>
<dbReference type="Pfam" id="PF00989">
    <property type="entry name" value="PAS"/>
    <property type="match status" value="1"/>
</dbReference>
<dbReference type="InterPro" id="IPR043128">
    <property type="entry name" value="Rev_trsase/Diguanyl_cyclase"/>
</dbReference>
<gene>
    <name evidence="5" type="ORF">E5352_06280</name>
</gene>
<evidence type="ECO:0000313" key="5">
    <source>
        <dbReference type="EMBL" id="TGY35320.1"/>
    </source>
</evidence>